<proteinExistence type="predicted"/>
<dbReference type="OrthoDB" id="779403at2759"/>
<dbReference type="Gene3D" id="3.40.1810.10">
    <property type="entry name" value="Transcription factor, MADS-box"/>
    <property type="match status" value="1"/>
</dbReference>
<evidence type="ECO:0000256" key="3">
    <source>
        <dbReference type="ARBA" id="ARBA00023125"/>
    </source>
</evidence>
<dbReference type="Proteomes" id="UP000326396">
    <property type="component" value="Linkage Group LG1"/>
</dbReference>
<reference evidence="7 8" key="1">
    <citation type="submission" date="2019-05" db="EMBL/GenBank/DDBJ databases">
        <title>Mikania micrantha, genome provides insights into the molecular mechanism of rapid growth.</title>
        <authorList>
            <person name="Liu B."/>
        </authorList>
    </citation>
    <scope>NUCLEOTIDE SEQUENCE [LARGE SCALE GENOMIC DNA]</scope>
    <source>
        <strain evidence="7">NLD-2019</strain>
        <tissue evidence="7">Leaf</tissue>
    </source>
</reference>
<keyword evidence="3" id="KW-0238">DNA-binding</keyword>
<dbReference type="GO" id="GO:0046983">
    <property type="term" value="F:protein dimerization activity"/>
    <property type="evidence" value="ECO:0007669"/>
    <property type="project" value="InterPro"/>
</dbReference>
<keyword evidence="8" id="KW-1185">Reference proteome</keyword>
<keyword evidence="4" id="KW-0804">Transcription</keyword>
<dbReference type="PANTHER" id="PTHR11945:SF387">
    <property type="entry name" value="AGAMOUS-LIKE MADS-BOX PROTEIN AGL80"/>
    <property type="match status" value="1"/>
</dbReference>
<evidence type="ECO:0000256" key="1">
    <source>
        <dbReference type="ARBA" id="ARBA00004123"/>
    </source>
</evidence>
<protein>
    <recommendedName>
        <fullName evidence="6">MADS-box domain-containing protein</fullName>
    </recommendedName>
</protein>
<dbReference type="SMART" id="SM00432">
    <property type="entry name" value="MADS"/>
    <property type="match status" value="1"/>
</dbReference>
<dbReference type="PRINTS" id="PR00404">
    <property type="entry name" value="MADSDOMAIN"/>
</dbReference>
<evidence type="ECO:0000256" key="2">
    <source>
        <dbReference type="ARBA" id="ARBA00023015"/>
    </source>
</evidence>
<sequence>MTRKKVKLAFIMNDSARKATFKKRKKGLMKKVNELSTLCGIDACAIIYSAYEAQPEVWPNNIGVQRVLAQFKRMPEMEQSKKMVNQESFIRQRITKASEQLKKQIKENREKEMIEVMYQCLTGKGSIANLTLPDLNDLGGLVDQTIKDISRRIESLKKAVPGKGVAGPQPPPVVRTQAIVGGNGSNGGNEMMARGLVVRPVADNVSAMGGMQRTQWSFTDWMNSPCEQNMGLGSGYEMAPFVDQNPNMIWPNHLFP</sequence>
<dbReference type="InterPro" id="IPR033897">
    <property type="entry name" value="SRF-like_MADS-box"/>
</dbReference>
<feature type="domain" description="MADS-box" evidence="6">
    <location>
        <begin position="1"/>
        <end position="49"/>
    </location>
</feature>
<comment type="subcellular location">
    <subcellularLocation>
        <location evidence="1">Nucleus</location>
    </subcellularLocation>
</comment>
<evidence type="ECO:0000256" key="5">
    <source>
        <dbReference type="ARBA" id="ARBA00023242"/>
    </source>
</evidence>
<evidence type="ECO:0000259" key="6">
    <source>
        <dbReference type="PROSITE" id="PS50066"/>
    </source>
</evidence>
<accession>A0A5N6Q578</accession>
<keyword evidence="2" id="KW-0805">Transcription regulation</keyword>
<gene>
    <name evidence="7" type="ORF">E3N88_02124</name>
</gene>
<dbReference type="CDD" id="cd00266">
    <property type="entry name" value="MADS_SRF_like"/>
    <property type="match status" value="1"/>
</dbReference>
<dbReference type="Pfam" id="PF00319">
    <property type="entry name" value="SRF-TF"/>
    <property type="match status" value="1"/>
</dbReference>
<dbReference type="EMBL" id="SZYD01000001">
    <property type="protein sequence ID" value="KAD7478988.1"/>
    <property type="molecule type" value="Genomic_DNA"/>
</dbReference>
<comment type="caution">
    <text evidence="7">The sequence shown here is derived from an EMBL/GenBank/DDBJ whole genome shotgun (WGS) entry which is preliminary data.</text>
</comment>
<dbReference type="PROSITE" id="PS50066">
    <property type="entry name" value="MADS_BOX_2"/>
    <property type="match status" value="1"/>
</dbReference>
<evidence type="ECO:0000313" key="8">
    <source>
        <dbReference type="Proteomes" id="UP000326396"/>
    </source>
</evidence>
<evidence type="ECO:0000313" key="7">
    <source>
        <dbReference type="EMBL" id="KAD7478988.1"/>
    </source>
</evidence>
<dbReference type="GO" id="GO:0000981">
    <property type="term" value="F:DNA-binding transcription factor activity, RNA polymerase II-specific"/>
    <property type="evidence" value="ECO:0007669"/>
    <property type="project" value="InterPro"/>
</dbReference>
<name>A0A5N6Q578_9ASTR</name>
<dbReference type="PANTHER" id="PTHR11945">
    <property type="entry name" value="MADS BOX PROTEIN"/>
    <property type="match status" value="1"/>
</dbReference>
<dbReference type="InterPro" id="IPR036879">
    <property type="entry name" value="TF_MADSbox_sf"/>
</dbReference>
<evidence type="ECO:0000256" key="4">
    <source>
        <dbReference type="ARBA" id="ARBA00023163"/>
    </source>
</evidence>
<dbReference type="FunFam" id="3.40.1810.10:FF:000018">
    <property type="entry name" value="agamous-like MADS-box protein AGL80"/>
    <property type="match status" value="1"/>
</dbReference>
<dbReference type="SUPFAM" id="SSF55455">
    <property type="entry name" value="SRF-like"/>
    <property type="match status" value="1"/>
</dbReference>
<dbReference type="GO" id="GO:0005634">
    <property type="term" value="C:nucleus"/>
    <property type="evidence" value="ECO:0007669"/>
    <property type="project" value="UniProtKB-SubCell"/>
</dbReference>
<dbReference type="GO" id="GO:0000978">
    <property type="term" value="F:RNA polymerase II cis-regulatory region sequence-specific DNA binding"/>
    <property type="evidence" value="ECO:0007669"/>
    <property type="project" value="TreeGrafter"/>
</dbReference>
<keyword evidence="5" id="KW-0539">Nucleus</keyword>
<dbReference type="AlphaFoldDB" id="A0A5N6Q578"/>
<dbReference type="InterPro" id="IPR002100">
    <property type="entry name" value="TF_MADSbox"/>
</dbReference>
<organism evidence="7 8">
    <name type="scientific">Mikania micrantha</name>
    <name type="common">bitter vine</name>
    <dbReference type="NCBI Taxonomy" id="192012"/>
    <lineage>
        <taxon>Eukaryota</taxon>
        <taxon>Viridiplantae</taxon>
        <taxon>Streptophyta</taxon>
        <taxon>Embryophyta</taxon>
        <taxon>Tracheophyta</taxon>
        <taxon>Spermatophyta</taxon>
        <taxon>Magnoliopsida</taxon>
        <taxon>eudicotyledons</taxon>
        <taxon>Gunneridae</taxon>
        <taxon>Pentapetalae</taxon>
        <taxon>asterids</taxon>
        <taxon>campanulids</taxon>
        <taxon>Asterales</taxon>
        <taxon>Asteraceae</taxon>
        <taxon>Asteroideae</taxon>
        <taxon>Heliantheae alliance</taxon>
        <taxon>Eupatorieae</taxon>
        <taxon>Mikania</taxon>
    </lineage>
</organism>
<dbReference type="GO" id="GO:0045944">
    <property type="term" value="P:positive regulation of transcription by RNA polymerase II"/>
    <property type="evidence" value="ECO:0007669"/>
    <property type="project" value="InterPro"/>
</dbReference>